<comment type="caution">
    <text evidence="11">The sequence shown here is derived from an EMBL/GenBank/DDBJ whole genome shotgun (WGS) entry which is preliminary data.</text>
</comment>
<dbReference type="PIRSF" id="PIRSF000532">
    <property type="entry name" value="ATP_PFK_prok"/>
    <property type="match status" value="1"/>
</dbReference>
<evidence type="ECO:0000256" key="4">
    <source>
        <dbReference type="ARBA" id="ARBA00022679"/>
    </source>
</evidence>
<evidence type="ECO:0000256" key="6">
    <source>
        <dbReference type="ARBA" id="ARBA00022777"/>
    </source>
</evidence>
<keyword evidence="4" id="KW-0808">Transferase</keyword>
<dbReference type="Gene3D" id="3.40.50.460">
    <property type="entry name" value="Phosphofructokinase domain"/>
    <property type="match status" value="1"/>
</dbReference>
<name>A0A1G1XTX5_9BACT</name>
<dbReference type="STRING" id="1797532.A2729_05765"/>
<evidence type="ECO:0000256" key="9">
    <source>
        <dbReference type="ARBA" id="ARBA00038478"/>
    </source>
</evidence>
<evidence type="ECO:0000256" key="7">
    <source>
        <dbReference type="ARBA" id="ARBA00022842"/>
    </source>
</evidence>
<dbReference type="GO" id="GO:0042802">
    <property type="term" value="F:identical protein binding"/>
    <property type="evidence" value="ECO:0007669"/>
    <property type="project" value="TreeGrafter"/>
</dbReference>
<protein>
    <recommendedName>
        <fullName evidence="10">Phosphofructokinase domain-containing protein</fullName>
    </recommendedName>
</protein>
<dbReference type="InterPro" id="IPR035966">
    <property type="entry name" value="PKF_sf"/>
</dbReference>
<dbReference type="GO" id="GO:0005945">
    <property type="term" value="C:6-phosphofructokinase complex"/>
    <property type="evidence" value="ECO:0007669"/>
    <property type="project" value="TreeGrafter"/>
</dbReference>
<dbReference type="SUPFAM" id="SSF53784">
    <property type="entry name" value="Phosphofructokinase"/>
    <property type="match status" value="1"/>
</dbReference>
<evidence type="ECO:0000313" key="11">
    <source>
        <dbReference type="EMBL" id="OGY43040.1"/>
    </source>
</evidence>
<dbReference type="PANTHER" id="PTHR13697">
    <property type="entry name" value="PHOSPHOFRUCTOKINASE"/>
    <property type="match status" value="1"/>
</dbReference>
<keyword evidence="6" id="KW-0418">Kinase</keyword>
<gene>
    <name evidence="11" type="ORF">A2729_05765</name>
</gene>
<comment type="cofactor">
    <cofactor evidence="1">
        <name>Mg(2+)</name>
        <dbReference type="ChEBI" id="CHEBI:18420"/>
    </cofactor>
</comment>
<proteinExistence type="inferred from homology"/>
<organism evidence="11 12">
    <name type="scientific">Candidatus Buchananbacteria bacterium RIFCSPHIGHO2_01_FULL_39_14</name>
    <dbReference type="NCBI Taxonomy" id="1797532"/>
    <lineage>
        <taxon>Bacteria</taxon>
        <taxon>Candidatus Buchananiibacteriota</taxon>
    </lineage>
</organism>
<dbReference type="Pfam" id="PF00365">
    <property type="entry name" value="PFK"/>
    <property type="match status" value="1"/>
</dbReference>
<dbReference type="GO" id="GO:0005524">
    <property type="term" value="F:ATP binding"/>
    <property type="evidence" value="ECO:0007669"/>
    <property type="project" value="InterPro"/>
</dbReference>
<dbReference type="GO" id="GO:0003872">
    <property type="term" value="F:6-phosphofructokinase activity"/>
    <property type="evidence" value="ECO:0007669"/>
    <property type="project" value="InterPro"/>
</dbReference>
<dbReference type="GO" id="GO:0006002">
    <property type="term" value="P:fructose 6-phosphate metabolic process"/>
    <property type="evidence" value="ECO:0007669"/>
    <property type="project" value="InterPro"/>
</dbReference>
<dbReference type="GO" id="GO:0016208">
    <property type="term" value="F:AMP binding"/>
    <property type="evidence" value="ECO:0007669"/>
    <property type="project" value="TreeGrafter"/>
</dbReference>
<dbReference type="Proteomes" id="UP000178930">
    <property type="component" value="Unassembled WGS sequence"/>
</dbReference>
<keyword evidence="3" id="KW-0963">Cytoplasm</keyword>
<dbReference type="PANTHER" id="PTHR13697:SF52">
    <property type="entry name" value="ATP-DEPENDENT 6-PHOSPHOFRUCTOKINASE 3"/>
    <property type="match status" value="1"/>
</dbReference>
<dbReference type="GO" id="GO:0070095">
    <property type="term" value="F:fructose-6-phosphate binding"/>
    <property type="evidence" value="ECO:0007669"/>
    <property type="project" value="TreeGrafter"/>
</dbReference>
<sequence length="358" mass="38070">MLENVGILTGGGPAAGLNAVIYGATKAAHEAGYGVIGIRYGWRGILDGQIMEITPARISGIANKPGTILGTSRTNLTRVKIGKGSKTEDKTQEVPVFMKTHKLCGLIAIGGEDTISVAEILYNQFDLPVVCAPKTIDGDVCGTDRTFGLDTAANWVANAIRGIHEDFASTGYIACVEVMGRKAGWLTLYGGLAGGSHVILIPEKTYVMSEIADQVKKVVDRYGYCILTIAEELKIPALISKIQEGAGPDSFNHAQIALREKGWAKVLAEQLQKSTGVEARPIVLGHAQRGGPPSVLDVIMGLQIGRKAFELIHNGEIGQLVAWVSENPVPVDLKIAGGGKFKPIPPEIYEPLLANLDL</sequence>
<evidence type="ECO:0000256" key="2">
    <source>
        <dbReference type="ARBA" id="ARBA00004679"/>
    </source>
</evidence>
<dbReference type="GO" id="GO:0048029">
    <property type="term" value="F:monosaccharide binding"/>
    <property type="evidence" value="ECO:0007669"/>
    <property type="project" value="TreeGrafter"/>
</dbReference>
<dbReference type="GO" id="GO:0046872">
    <property type="term" value="F:metal ion binding"/>
    <property type="evidence" value="ECO:0007669"/>
    <property type="project" value="UniProtKB-KW"/>
</dbReference>
<dbReference type="NCBIfam" id="NF002872">
    <property type="entry name" value="PRK03202.1"/>
    <property type="match status" value="1"/>
</dbReference>
<evidence type="ECO:0000256" key="5">
    <source>
        <dbReference type="ARBA" id="ARBA00022723"/>
    </source>
</evidence>
<comment type="similarity">
    <text evidence="9">Belongs to the phosphofructokinase type A (PFKA) family.</text>
</comment>
<reference evidence="11 12" key="1">
    <citation type="journal article" date="2016" name="Nat. Commun.">
        <title>Thousands of microbial genomes shed light on interconnected biogeochemical processes in an aquifer system.</title>
        <authorList>
            <person name="Anantharaman K."/>
            <person name="Brown C.T."/>
            <person name="Hug L.A."/>
            <person name="Sharon I."/>
            <person name="Castelle C.J."/>
            <person name="Probst A.J."/>
            <person name="Thomas B.C."/>
            <person name="Singh A."/>
            <person name="Wilkins M.J."/>
            <person name="Karaoz U."/>
            <person name="Brodie E.L."/>
            <person name="Williams K.H."/>
            <person name="Hubbard S.S."/>
            <person name="Banfield J.F."/>
        </authorList>
    </citation>
    <scope>NUCLEOTIDE SEQUENCE [LARGE SCALE GENOMIC DNA]</scope>
</reference>
<evidence type="ECO:0000256" key="8">
    <source>
        <dbReference type="ARBA" id="ARBA00023152"/>
    </source>
</evidence>
<dbReference type="InterPro" id="IPR000023">
    <property type="entry name" value="Phosphofructokinase_dom"/>
</dbReference>
<keyword evidence="7" id="KW-0460">Magnesium</keyword>
<dbReference type="Gene3D" id="3.40.50.450">
    <property type="match status" value="1"/>
</dbReference>
<dbReference type="GO" id="GO:0030388">
    <property type="term" value="P:fructose 1,6-bisphosphate metabolic process"/>
    <property type="evidence" value="ECO:0007669"/>
    <property type="project" value="TreeGrafter"/>
</dbReference>
<evidence type="ECO:0000313" key="12">
    <source>
        <dbReference type="Proteomes" id="UP000178930"/>
    </source>
</evidence>
<keyword evidence="8" id="KW-0324">Glycolysis</keyword>
<dbReference type="EMBL" id="MHIB01000046">
    <property type="protein sequence ID" value="OGY43040.1"/>
    <property type="molecule type" value="Genomic_DNA"/>
</dbReference>
<accession>A0A1G1XTX5</accession>
<dbReference type="GO" id="GO:0061621">
    <property type="term" value="P:canonical glycolysis"/>
    <property type="evidence" value="ECO:0007669"/>
    <property type="project" value="TreeGrafter"/>
</dbReference>
<evidence type="ECO:0000256" key="1">
    <source>
        <dbReference type="ARBA" id="ARBA00001946"/>
    </source>
</evidence>
<dbReference type="PRINTS" id="PR00476">
    <property type="entry name" value="PHFRCTKINASE"/>
</dbReference>
<dbReference type="AlphaFoldDB" id="A0A1G1XTX5"/>
<dbReference type="InterPro" id="IPR022953">
    <property type="entry name" value="ATP_PFK"/>
</dbReference>
<dbReference type="InterPro" id="IPR012003">
    <property type="entry name" value="ATP_PFK_prok-type"/>
</dbReference>
<dbReference type="UniPathway" id="UPA00109">
    <property type="reaction ID" value="UER00182"/>
</dbReference>
<evidence type="ECO:0000256" key="3">
    <source>
        <dbReference type="ARBA" id="ARBA00022490"/>
    </source>
</evidence>
<comment type="pathway">
    <text evidence="2">Carbohydrate degradation; glycolysis; D-glyceraldehyde 3-phosphate and glycerone phosphate from D-glucose: step 3/4.</text>
</comment>
<feature type="domain" description="Phosphofructokinase" evidence="10">
    <location>
        <begin position="4"/>
        <end position="312"/>
    </location>
</feature>
<keyword evidence="5" id="KW-0479">Metal-binding</keyword>
<evidence type="ECO:0000259" key="10">
    <source>
        <dbReference type="Pfam" id="PF00365"/>
    </source>
</evidence>